<dbReference type="PANTHER" id="PTHR32552:SF84">
    <property type="entry name" value="TONB-DEPENDENT RECEPTOR-RELATED"/>
    <property type="match status" value="1"/>
</dbReference>
<dbReference type="GO" id="GO:0009279">
    <property type="term" value="C:cell outer membrane"/>
    <property type="evidence" value="ECO:0007669"/>
    <property type="project" value="UniProtKB-SubCell"/>
</dbReference>
<evidence type="ECO:0000256" key="12">
    <source>
        <dbReference type="SAM" id="MobiDB-lite"/>
    </source>
</evidence>
<dbReference type="Gene3D" id="2.170.130.10">
    <property type="entry name" value="TonB-dependent receptor, plug domain"/>
    <property type="match status" value="1"/>
</dbReference>
<dbReference type="PANTHER" id="PTHR32552">
    <property type="entry name" value="FERRICHROME IRON RECEPTOR-RELATED"/>
    <property type="match status" value="1"/>
</dbReference>
<dbReference type="InterPro" id="IPR039426">
    <property type="entry name" value="TonB-dep_rcpt-like"/>
</dbReference>
<keyword evidence="4 10" id="KW-1134">Transmembrane beta strand</keyword>
<evidence type="ECO:0000313" key="15">
    <source>
        <dbReference type="EMBL" id="GGI55239.1"/>
    </source>
</evidence>
<feature type="domain" description="TonB-dependent receptor plug" evidence="14">
    <location>
        <begin position="28"/>
        <end position="130"/>
    </location>
</feature>
<evidence type="ECO:0000256" key="2">
    <source>
        <dbReference type="ARBA" id="ARBA00009810"/>
    </source>
</evidence>
<evidence type="ECO:0000256" key="10">
    <source>
        <dbReference type="PROSITE-ProRule" id="PRU01360"/>
    </source>
</evidence>
<keyword evidence="6 11" id="KW-0798">TonB box</keyword>
<dbReference type="GO" id="GO:0015344">
    <property type="term" value="F:siderophore uptake transmembrane transporter activity"/>
    <property type="evidence" value="ECO:0007669"/>
    <property type="project" value="TreeGrafter"/>
</dbReference>
<keyword evidence="16" id="KW-1185">Reference proteome</keyword>
<reference evidence="15" key="1">
    <citation type="journal article" date="2014" name="Int. J. Syst. Evol. Microbiol.">
        <title>Complete genome sequence of Corynebacterium casei LMG S-19264T (=DSM 44701T), isolated from a smear-ripened cheese.</title>
        <authorList>
            <consortium name="US DOE Joint Genome Institute (JGI-PGF)"/>
            <person name="Walter F."/>
            <person name="Albersmeier A."/>
            <person name="Kalinowski J."/>
            <person name="Ruckert C."/>
        </authorList>
    </citation>
    <scope>NUCLEOTIDE SEQUENCE</scope>
    <source>
        <strain evidence="15">CCM 7664</strain>
    </source>
</reference>
<evidence type="ECO:0000313" key="16">
    <source>
        <dbReference type="Proteomes" id="UP000627205"/>
    </source>
</evidence>
<dbReference type="SUPFAM" id="SSF56935">
    <property type="entry name" value="Porins"/>
    <property type="match status" value="1"/>
</dbReference>
<dbReference type="AlphaFoldDB" id="A0A8J3AXB2"/>
<proteinExistence type="inferred from homology"/>
<evidence type="ECO:0000256" key="3">
    <source>
        <dbReference type="ARBA" id="ARBA00022448"/>
    </source>
</evidence>
<dbReference type="PROSITE" id="PS52016">
    <property type="entry name" value="TONB_DEPENDENT_REC_3"/>
    <property type="match status" value="1"/>
</dbReference>
<evidence type="ECO:0000259" key="14">
    <source>
        <dbReference type="Pfam" id="PF07715"/>
    </source>
</evidence>
<comment type="subcellular location">
    <subcellularLocation>
        <location evidence="1 10">Cell outer membrane</location>
        <topology evidence="1 10">Multi-pass membrane protein</topology>
    </subcellularLocation>
</comment>
<evidence type="ECO:0000256" key="9">
    <source>
        <dbReference type="ARBA" id="ARBA00023237"/>
    </source>
</evidence>
<accession>A0A8J3AXB2</accession>
<dbReference type="Pfam" id="PF00593">
    <property type="entry name" value="TonB_dep_Rec_b-barrel"/>
    <property type="match status" value="1"/>
</dbReference>
<dbReference type="InterPro" id="IPR010105">
    <property type="entry name" value="TonB_sidphr_rcpt"/>
</dbReference>
<dbReference type="GO" id="GO:0038023">
    <property type="term" value="F:signaling receptor activity"/>
    <property type="evidence" value="ECO:0007669"/>
    <property type="project" value="InterPro"/>
</dbReference>
<comment type="caution">
    <text evidence="15">The sequence shown here is derived from an EMBL/GenBank/DDBJ whole genome shotgun (WGS) entry which is preliminary data.</text>
</comment>
<evidence type="ECO:0000256" key="8">
    <source>
        <dbReference type="ARBA" id="ARBA00023170"/>
    </source>
</evidence>
<feature type="domain" description="TonB-dependent receptor-like beta-barrel" evidence="13">
    <location>
        <begin position="238"/>
        <end position="643"/>
    </location>
</feature>
<dbReference type="Gene3D" id="2.40.170.20">
    <property type="entry name" value="TonB-dependent receptor, beta-barrel domain"/>
    <property type="match status" value="1"/>
</dbReference>
<dbReference type="CDD" id="cd01347">
    <property type="entry name" value="ligand_gated_channel"/>
    <property type="match status" value="1"/>
</dbReference>
<keyword evidence="3 10" id="KW-0813">Transport</keyword>
<sequence>MPAISVTSSSGSLKAPVSTGSNLDMTMLQTPASVEIIDRSQLDERGDANLVDAITRAAGFSGMAHPGNGNSSISSRGFTDANSITRLYDGTRQFGGVGITFPFDTWSVERIEALRGPASVIYGNGAIGGVVNVIPKKPTRGPIQNEVSATIGSENTQRLGFGSGGAINDKLSYRFDIGGNRSDGWIDRGDSRDLTFSGAIRLDVSPEFSLQLSHAEGRQHPMRYFGTPLIDGRQLSSLRDKNYNVEDSRIDFTDRRTELAAQWMPNADVTVRSKLYQIDSHRYWRNAEYYDFDPASGLIDRSGDTNIRHDQSEVGNTTDATFRGKLFGMKNQVSVGFNVSASTFKHTNNGYEGTPDPVSVDPLNPIPGSFVSDNPFAPAYRNNAQSYAVFGEDRLELNDQWSVVAGLRYDHANVTRRNLQTDVEEFDQNYSNVSWRLGTVFAPRPDLSFYAQYSEAADSVGGLLMISQANSRFDLSTGKQLEVGVKNAFAQGKGEWTLALYGIRKNNLLAADPDSPNQKIQVGQQSSRGIEGTLSLAFARNWQLDANASILHAQFDDFTESVGGVATSRDGNVPTNVPERLANVWLSWKFQPQWTASAGLRYVGKRYADNANTLKLPSYTTADMALRWDMASNTTLTLHGFNVFDKRYYTTAYYNSTQWLVGADRRFELTLQHRF</sequence>
<dbReference type="InterPro" id="IPR036942">
    <property type="entry name" value="Beta-barrel_TonB_sf"/>
</dbReference>
<dbReference type="EMBL" id="BMDP01000003">
    <property type="protein sequence ID" value="GGI55239.1"/>
    <property type="molecule type" value="Genomic_DNA"/>
</dbReference>
<evidence type="ECO:0000259" key="13">
    <source>
        <dbReference type="Pfam" id="PF00593"/>
    </source>
</evidence>
<feature type="region of interest" description="Disordered" evidence="12">
    <location>
        <begin position="1"/>
        <end position="20"/>
    </location>
</feature>
<evidence type="ECO:0000256" key="4">
    <source>
        <dbReference type="ARBA" id="ARBA00022452"/>
    </source>
</evidence>
<gene>
    <name evidence="15" type="primary">fhuA</name>
    <name evidence="15" type="ORF">GCM10011430_24130</name>
</gene>
<keyword evidence="7 10" id="KW-0472">Membrane</keyword>
<name>A0A8J3AXB2_9BURK</name>
<evidence type="ECO:0000256" key="5">
    <source>
        <dbReference type="ARBA" id="ARBA00022692"/>
    </source>
</evidence>
<keyword evidence="8 15" id="KW-0675">Receptor</keyword>
<dbReference type="Pfam" id="PF07715">
    <property type="entry name" value="Plug"/>
    <property type="match status" value="1"/>
</dbReference>
<evidence type="ECO:0000256" key="1">
    <source>
        <dbReference type="ARBA" id="ARBA00004571"/>
    </source>
</evidence>
<keyword evidence="9 10" id="KW-0998">Cell outer membrane</keyword>
<evidence type="ECO:0000256" key="7">
    <source>
        <dbReference type="ARBA" id="ARBA00023136"/>
    </source>
</evidence>
<dbReference type="NCBIfam" id="TIGR01783">
    <property type="entry name" value="TonB-siderophor"/>
    <property type="match status" value="1"/>
</dbReference>
<organism evidence="15 16">
    <name type="scientific">Oxalicibacterium solurbis</name>
    <dbReference type="NCBI Taxonomy" id="69280"/>
    <lineage>
        <taxon>Bacteria</taxon>
        <taxon>Pseudomonadati</taxon>
        <taxon>Pseudomonadota</taxon>
        <taxon>Betaproteobacteria</taxon>
        <taxon>Burkholderiales</taxon>
        <taxon>Oxalobacteraceae</taxon>
        <taxon>Oxalicibacterium</taxon>
    </lineage>
</organism>
<protein>
    <submittedName>
        <fullName evidence="15">TonB-dependent receptor</fullName>
    </submittedName>
</protein>
<dbReference type="InterPro" id="IPR037066">
    <property type="entry name" value="Plug_dom_sf"/>
</dbReference>
<comment type="similarity">
    <text evidence="2 10 11">Belongs to the TonB-dependent receptor family.</text>
</comment>
<evidence type="ECO:0000256" key="11">
    <source>
        <dbReference type="RuleBase" id="RU003357"/>
    </source>
</evidence>
<dbReference type="GO" id="GO:0015891">
    <property type="term" value="P:siderophore transport"/>
    <property type="evidence" value="ECO:0007669"/>
    <property type="project" value="InterPro"/>
</dbReference>
<dbReference type="InterPro" id="IPR012910">
    <property type="entry name" value="Plug_dom"/>
</dbReference>
<reference evidence="15" key="2">
    <citation type="submission" date="2020-09" db="EMBL/GenBank/DDBJ databases">
        <authorList>
            <person name="Sun Q."/>
            <person name="Sedlacek I."/>
        </authorList>
    </citation>
    <scope>NUCLEOTIDE SEQUENCE</scope>
    <source>
        <strain evidence="15">CCM 7664</strain>
    </source>
</reference>
<keyword evidence="5 10" id="KW-0812">Transmembrane</keyword>
<dbReference type="Proteomes" id="UP000627205">
    <property type="component" value="Unassembled WGS sequence"/>
</dbReference>
<dbReference type="InterPro" id="IPR000531">
    <property type="entry name" value="Beta-barrel_TonB"/>
</dbReference>
<evidence type="ECO:0000256" key="6">
    <source>
        <dbReference type="ARBA" id="ARBA00023077"/>
    </source>
</evidence>